<sequence>MSAAVAETLRAQGIEALSATPAGGGASARMWHVILPAGEAVLRCPRAESGGMAIGAGAEARVLRAATAAGVPAPRVLAEVAGTGGLDAGYLMERLDGEALPGRLLRDEAYASARSTLVDEAAAALARIHAVQGDPGVPVLGAADQLDLLEGVHRSFGVPVPAFELALRWLARPRAGGGRAGPGPR</sequence>
<dbReference type="InterPro" id="IPR002575">
    <property type="entry name" value="Aminoglycoside_PTrfase"/>
</dbReference>
<dbReference type="Pfam" id="PF01636">
    <property type="entry name" value="APH"/>
    <property type="match status" value="1"/>
</dbReference>
<comment type="caution">
    <text evidence="2">The sequence shown here is derived from an EMBL/GenBank/DDBJ whole genome shotgun (WGS) entry which is preliminary data.</text>
</comment>
<organism evidence="2 3">
    <name type="scientific">Nocardioides marmoribigeumensis</name>
    <dbReference type="NCBI Taxonomy" id="433649"/>
    <lineage>
        <taxon>Bacteria</taxon>
        <taxon>Bacillati</taxon>
        <taxon>Actinomycetota</taxon>
        <taxon>Actinomycetes</taxon>
        <taxon>Propionibacteriales</taxon>
        <taxon>Nocardioidaceae</taxon>
        <taxon>Nocardioides</taxon>
    </lineage>
</organism>
<proteinExistence type="predicted"/>
<dbReference type="Proteomes" id="UP001183648">
    <property type="component" value="Unassembled WGS sequence"/>
</dbReference>
<dbReference type="SUPFAM" id="SSF56112">
    <property type="entry name" value="Protein kinase-like (PK-like)"/>
    <property type="match status" value="1"/>
</dbReference>
<keyword evidence="2" id="KW-0418">Kinase</keyword>
<keyword evidence="2" id="KW-0808">Transferase</keyword>
<gene>
    <name evidence="2" type="ORF">J2S63_003901</name>
</gene>
<keyword evidence="3" id="KW-1185">Reference proteome</keyword>
<name>A0ABU2C0Z6_9ACTN</name>
<evidence type="ECO:0000313" key="3">
    <source>
        <dbReference type="Proteomes" id="UP001183648"/>
    </source>
</evidence>
<reference evidence="2 3" key="1">
    <citation type="submission" date="2023-07" db="EMBL/GenBank/DDBJ databases">
        <title>Sequencing the genomes of 1000 actinobacteria strains.</title>
        <authorList>
            <person name="Klenk H.-P."/>
        </authorList>
    </citation>
    <scope>NUCLEOTIDE SEQUENCE [LARGE SCALE GENOMIC DNA]</scope>
    <source>
        <strain evidence="2 3">DSM 19426</strain>
    </source>
</reference>
<accession>A0ABU2C0Z6</accession>
<evidence type="ECO:0000259" key="1">
    <source>
        <dbReference type="Pfam" id="PF01636"/>
    </source>
</evidence>
<feature type="domain" description="Aminoglycoside phosphotransferase" evidence="1">
    <location>
        <begin position="19"/>
        <end position="172"/>
    </location>
</feature>
<dbReference type="InterPro" id="IPR011009">
    <property type="entry name" value="Kinase-like_dom_sf"/>
</dbReference>
<dbReference type="EMBL" id="JAVDYG010000001">
    <property type="protein sequence ID" value="MDR7364348.1"/>
    <property type="molecule type" value="Genomic_DNA"/>
</dbReference>
<dbReference type="RefSeq" id="WP_310305926.1">
    <property type="nucleotide sequence ID" value="NZ_BAAAPS010000005.1"/>
</dbReference>
<evidence type="ECO:0000313" key="2">
    <source>
        <dbReference type="EMBL" id="MDR7364348.1"/>
    </source>
</evidence>
<dbReference type="GO" id="GO:0016301">
    <property type="term" value="F:kinase activity"/>
    <property type="evidence" value="ECO:0007669"/>
    <property type="project" value="UniProtKB-KW"/>
</dbReference>
<protein>
    <submittedName>
        <fullName evidence="2">Aminoglycoside phosphotransferase (APT) family kinase protein</fullName>
    </submittedName>
</protein>